<dbReference type="AlphaFoldDB" id="A0A0E3SUX0"/>
<gene>
    <name evidence="1" type="primary">CCL14</name>
</gene>
<sequence>MKDSMAAISLFLLFLITPIALGNKAEISAR</sequence>
<accession>A0A0E3SUX0</accession>
<reference evidence="1" key="1">
    <citation type="journal article" date="2015" name="Inn. Immun.">
        <title>Pseudogenization of CCL14 in the Ochotonidae (pika) family.</title>
        <authorList>
            <person name="Neves F."/>
            <person name="Abrantes J."/>
            <person name="Lissovsky A.A."/>
            <person name="Esteves P.J."/>
        </authorList>
    </citation>
    <scope>NUCLEOTIDE SEQUENCE</scope>
</reference>
<feature type="non-terminal residue" evidence="1">
    <location>
        <position position="30"/>
    </location>
</feature>
<protein>
    <submittedName>
        <fullName evidence="1">Chemokine (C-C motif) ligand 14</fullName>
    </submittedName>
</protein>
<organism evidence="1">
    <name type="scientific">Ochotona rufescens</name>
    <name type="common">Afghan pika</name>
    <dbReference type="NCBI Taxonomy" id="42346"/>
    <lineage>
        <taxon>Eukaryota</taxon>
        <taxon>Metazoa</taxon>
        <taxon>Chordata</taxon>
        <taxon>Craniata</taxon>
        <taxon>Vertebrata</taxon>
        <taxon>Euteleostomi</taxon>
        <taxon>Mammalia</taxon>
        <taxon>Eutheria</taxon>
        <taxon>Euarchontoglires</taxon>
        <taxon>Glires</taxon>
        <taxon>Lagomorpha</taxon>
        <taxon>Ochotonidae</taxon>
        <taxon>Ochotona</taxon>
    </lineage>
</organism>
<dbReference type="EMBL" id="KP407621">
    <property type="protein sequence ID" value="AKB91102.1"/>
    <property type="molecule type" value="Genomic_DNA"/>
</dbReference>
<name>A0A0E3SUX0_OCHRU</name>
<proteinExistence type="predicted"/>
<evidence type="ECO:0000313" key="1">
    <source>
        <dbReference type="EMBL" id="AKB91102.1"/>
    </source>
</evidence>